<evidence type="ECO:0000313" key="3">
    <source>
        <dbReference type="Proteomes" id="UP000299102"/>
    </source>
</evidence>
<feature type="compositionally biased region" description="Polar residues" evidence="1">
    <location>
        <begin position="87"/>
        <end position="98"/>
    </location>
</feature>
<protein>
    <submittedName>
        <fullName evidence="2">Uncharacterized protein</fullName>
    </submittedName>
</protein>
<comment type="caution">
    <text evidence="2">The sequence shown here is derived from an EMBL/GenBank/DDBJ whole genome shotgun (WGS) entry which is preliminary data.</text>
</comment>
<evidence type="ECO:0000256" key="1">
    <source>
        <dbReference type="SAM" id="MobiDB-lite"/>
    </source>
</evidence>
<feature type="region of interest" description="Disordered" evidence="1">
    <location>
        <begin position="33"/>
        <end position="62"/>
    </location>
</feature>
<gene>
    <name evidence="2" type="ORF">EVAR_85598_1</name>
</gene>
<keyword evidence="3" id="KW-1185">Reference proteome</keyword>
<dbReference type="EMBL" id="BGZK01000952">
    <property type="protein sequence ID" value="GBP66228.1"/>
    <property type="molecule type" value="Genomic_DNA"/>
</dbReference>
<feature type="region of interest" description="Disordered" evidence="1">
    <location>
        <begin position="79"/>
        <end position="98"/>
    </location>
</feature>
<reference evidence="2 3" key="1">
    <citation type="journal article" date="2019" name="Commun. Biol.">
        <title>The bagworm genome reveals a unique fibroin gene that provides high tensile strength.</title>
        <authorList>
            <person name="Kono N."/>
            <person name="Nakamura H."/>
            <person name="Ohtoshi R."/>
            <person name="Tomita M."/>
            <person name="Numata K."/>
            <person name="Arakawa K."/>
        </authorList>
    </citation>
    <scope>NUCLEOTIDE SEQUENCE [LARGE SCALE GENOMIC DNA]</scope>
</reference>
<evidence type="ECO:0000313" key="2">
    <source>
        <dbReference type="EMBL" id="GBP66228.1"/>
    </source>
</evidence>
<dbReference type="Proteomes" id="UP000299102">
    <property type="component" value="Unassembled WGS sequence"/>
</dbReference>
<name>A0A4C1XRV4_EUMVA</name>
<dbReference type="AlphaFoldDB" id="A0A4C1XRV4"/>
<accession>A0A4C1XRV4</accession>
<organism evidence="2 3">
    <name type="scientific">Eumeta variegata</name>
    <name type="common">Bagworm moth</name>
    <name type="synonym">Eumeta japonica</name>
    <dbReference type="NCBI Taxonomy" id="151549"/>
    <lineage>
        <taxon>Eukaryota</taxon>
        <taxon>Metazoa</taxon>
        <taxon>Ecdysozoa</taxon>
        <taxon>Arthropoda</taxon>
        <taxon>Hexapoda</taxon>
        <taxon>Insecta</taxon>
        <taxon>Pterygota</taxon>
        <taxon>Neoptera</taxon>
        <taxon>Endopterygota</taxon>
        <taxon>Lepidoptera</taxon>
        <taxon>Glossata</taxon>
        <taxon>Ditrysia</taxon>
        <taxon>Tineoidea</taxon>
        <taxon>Psychidae</taxon>
        <taxon>Oiketicinae</taxon>
        <taxon>Eumeta</taxon>
    </lineage>
</organism>
<proteinExistence type="predicted"/>
<sequence>MTSLEKQEALFVQNLHRHYCRVPQISEQLQEKERPIDKRRLNLSKSLAGTTPRRLEDQQNGGLKWEGQHWMTLAKDRRFRKKKEEAFTQTGSTSQRDN</sequence>